<dbReference type="SUPFAM" id="SSF143120">
    <property type="entry name" value="YefM-like"/>
    <property type="match status" value="1"/>
</dbReference>
<dbReference type="InterPro" id="IPR051416">
    <property type="entry name" value="phD-YefM_TA_antitoxins"/>
</dbReference>
<dbReference type="Gene3D" id="3.40.1620.10">
    <property type="entry name" value="YefM-like domain"/>
    <property type="match status" value="1"/>
</dbReference>
<proteinExistence type="inferred from homology"/>
<dbReference type="InterPro" id="IPR036165">
    <property type="entry name" value="YefM-like_sf"/>
</dbReference>
<gene>
    <name evidence="3" type="ORF">DEW08_07655</name>
</gene>
<dbReference type="Proteomes" id="UP000245629">
    <property type="component" value="Chromosome 2"/>
</dbReference>
<evidence type="ECO:0000256" key="2">
    <source>
        <dbReference type="RuleBase" id="RU362080"/>
    </source>
</evidence>
<dbReference type="KEGG" id="azz:DEW08_07655"/>
<organism evidence="3 4">
    <name type="scientific">Azospirillum thermophilum</name>
    <dbReference type="NCBI Taxonomy" id="2202148"/>
    <lineage>
        <taxon>Bacteria</taxon>
        <taxon>Pseudomonadati</taxon>
        <taxon>Pseudomonadota</taxon>
        <taxon>Alphaproteobacteria</taxon>
        <taxon>Rhodospirillales</taxon>
        <taxon>Azospirillaceae</taxon>
        <taxon>Azospirillum</taxon>
    </lineage>
</organism>
<protein>
    <recommendedName>
        <fullName evidence="2">Antitoxin</fullName>
    </recommendedName>
</protein>
<dbReference type="Pfam" id="PF02604">
    <property type="entry name" value="PhdYeFM_antitox"/>
    <property type="match status" value="1"/>
</dbReference>
<dbReference type="InterPro" id="IPR006442">
    <property type="entry name" value="Antitoxin_Phd/YefM"/>
</dbReference>
<comment type="function">
    <text evidence="2">Antitoxin component of a type II toxin-antitoxin (TA) system.</text>
</comment>
<dbReference type="AlphaFoldDB" id="A0A2S2CNS9"/>
<reference evidence="4" key="1">
    <citation type="submission" date="2018-05" db="EMBL/GenBank/DDBJ databases">
        <title>Azospirillum thermophila sp. nov., a novel isolated from hot spring.</title>
        <authorList>
            <person name="Zhao Z."/>
        </authorList>
    </citation>
    <scope>NUCLEOTIDE SEQUENCE [LARGE SCALE GENOMIC DNA]</scope>
    <source>
        <strain evidence="4">CFH 70021</strain>
    </source>
</reference>
<dbReference type="EMBL" id="CP029353">
    <property type="protein sequence ID" value="AWK86142.1"/>
    <property type="molecule type" value="Genomic_DNA"/>
</dbReference>
<comment type="similarity">
    <text evidence="1 2">Belongs to the phD/YefM antitoxin family.</text>
</comment>
<keyword evidence="4" id="KW-1185">Reference proteome</keyword>
<dbReference type="NCBIfam" id="TIGR01552">
    <property type="entry name" value="phd_fam"/>
    <property type="match status" value="1"/>
</dbReference>
<dbReference type="RefSeq" id="WP_109325905.1">
    <property type="nucleotide sequence ID" value="NZ_CP029353.1"/>
</dbReference>
<evidence type="ECO:0000256" key="1">
    <source>
        <dbReference type="ARBA" id="ARBA00009981"/>
    </source>
</evidence>
<dbReference type="PANTHER" id="PTHR35377:SF4">
    <property type="entry name" value="PREVENT-HOST-DEATH FAMILY PROTEIN"/>
    <property type="match status" value="1"/>
</dbReference>
<evidence type="ECO:0000313" key="4">
    <source>
        <dbReference type="Proteomes" id="UP000245629"/>
    </source>
</evidence>
<evidence type="ECO:0000313" key="3">
    <source>
        <dbReference type="EMBL" id="AWK86142.1"/>
    </source>
</evidence>
<dbReference type="OrthoDB" id="9800503at2"/>
<dbReference type="PANTHER" id="PTHR35377">
    <property type="entry name" value="ANTITOXIN VAPB49-RELATED-RELATED"/>
    <property type="match status" value="1"/>
</dbReference>
<name>A0A2S2CNS9_9PROT</name>
<sequence length="99" mass="11005">MDRIPLSEADGHLAELVDRASRGEEIVFTRDGVPAARLVPVEDATGRDASHRERKLGLAKGRIWIADDFDAPLPDDLLKAFYGLEPDEPWPDGWEDKPA</sequence>
<accession>A0A2S2CNS9</accession>